<dbReference type="Gene3D" id="1.10.3720.10">
    <property type="entry name" value="MetI-like"/>
    <property type="match status" value="1"/>
</dbReference>
<name>A0A918GSI2_9PSEU</name>
<organism evidence="9 10">
    <name type="scientific">Actinokineospora fastidiosa</name>
    <dbReference type="NCBI Taxonomy" id="1816"/>
    <lineage>
        <taxon>Bacteria</taxon>
        <taxon>Bacillati</taxon>
        <taxon>Actinomycetota</taxon>
        <taxon>Actinomycetes</taxon>
        <taxon>Pseudonocardiales</taxon>
        <taxon>Pseudonocardiaceae</taxon>
        <taxon>Actinokineospora</taxon>
    </lineage>
</organism>
<evidence type="ECO:0000256" key="3">
    <source>
        <dbReference type="ARBA" id="ARBA00022475"/>
    </source>
</evidence>
<dbReference type="PANTHER" id="PTHR30465">
    <property type="entry name" value="INNER MEMBRANE ABC TRANSPORTER"/>
    <property type="match status" value="1"/>
</dbReference>
<evidence type="ECO:0000259" key="8">
    <source>
        <dbReference type="PROSITE" id="PS50928"/>
    </source>
</evidence>
<dbReference type="PROSITE" id="PS50928">
    <property type="entry name" value="ABC_TM1"/>
    <property type="match status" value="1"/>
</dbReference>
<dbReference type="InterPro" id="IPR035906">
    <property type="entry name" value="MetI-like_sf"/>
</dbReference>
<comment type="similarity">
    <text evidence="7">Belongs to the binding-protein-dependent transport system permease family.</text>
</comment>
<evidence type="ECO:0000256" key="7">
    <source>
        <dbReference type="RuleBase" id="RU363032"/>
    </source>
</evidence>
<evidence type="ECO:0000256" key="5">
    <source>
        <dbReference type="ARBA" id="ARBA00022989"/>
    </source>
</evidence>
<comment type="subcellular location">
    <subcellularLocation>
        <location evidence="1 7">Cell membrane</location>
        <topology evidence="1 7">Multi-pass membrane protein</topology>
    </subcellularLocation>
</comment>
<feature type="transmembrane region" description="Helical" evidence="7">
    <location>
        <begin position="146"/>
        <end position="170"/>
    </location>
</feature>
<comment type="caution">
    <text evidence="9">The sequence shown here is derived from an EMBL/GenBank/DDBJ whole genome shotgun (WGS) entry which is preliminary data.</text>
</comment>
<accession>A0A918GSI2</accession>
<keyword evidence="3" id="KW-1003">Cell membrane</keyword>
<keyword evidence="2 7" id="KW-0813">Transport</keyword>
<feature type="transmembrane region" description="Helical" evidence="7">
    <location>
        <begin position="190"/>
        <end position="209"/>
    </location>
</feature>
<evidence type="ECO:0000256" key="1">
    <source>
        <dbReference type="ARBA" id="ARBA00004651"/>
    </source>
</evidence>
<evidence type="ECO:0000313" key="9">
    <source>
        <dbReference type="EMBL" id="GGS56539.1"/>
    </source>
</evidence>
<dbReference type="GO" id="GO:0055085">
    <property type="term" value="P:transmembrane transport"/>
    <property type="evidence" value="ECO:0007669"/>
    <property type="project" value="InterPro"/>
</dbReference>
<dbReference type="PANTHER" id="PTHR30465:SF0">
    <property type="entry name" value="OLIGOPEPTIDE TRANSPORT SYSTEM PERMEASE PROTEIN APPB"/>
    <property type="match status" value="1"/>
</dbReference>
<dbReference type="SUPFAM" id="SSF161098">
    <property type="entry name" value="MetI-like"/>
    <property type="match status" value="1"/>
</dbReference>
<keyword evidence="10" id="KW-1185">Reference proteome</keyword>
<protein>
    <submittedName>
        <fullName evidence="9">Peptide ABC transporter permease</fullName>
    </submittedName>
</protein>
<dbReference type="GO" id="GO:0005886">
    <property type="term" value="C:plasma membrane"/>
    <property type="evidence" value="ECO:0007669"/>
    <property type="project" value="UniProtKB-SubCell"/>
</dbReference>
<evidence type="ECO:0000256" key="2">
    <source>
        <dbReference type="ARBA" id="ARBA00022448"/>
    </source>
</evidence>
<dbReference type="Pfam" id="PF00528">
    <property type="entry name" value="BPD_transp_1"/>
    <property type="match status" value="1"/>
</dbReference>
<evidence type="ECO:0000256" key="4">
    <source>
        <dbReference type="ARBA" id="ARBA00022692"/>
    </source>
</evidence>
<dbReference type="Pfam" id="PF19300">
    <property type="entry name" value="BPD_transp_1_N"/>
    <property type="match status" value="1"/>
</dbReference>
<dbReference type="InterPro" id="IPR000515">
    <property type="entry name" value="MetI-like"/>
</dbReference>
<evidence type="ECO:0000256" key="6">
    <source>
        <dbReference type="ARBA" id="ARBA00023136"/>
    </source>
</evidence>
<evidence type="ECO:0000313" key="10">
    <source>
        <dbReference type="Proteomes" id="UP000660680"/>
    </source>
</evidence>
<feature type="transmembrane region" description="Helical" evidence="7">
    <location>
        <begin position="12"/>
        <end position="30"/>
    </location>
</feature>
<dbReference type="Proteomes" id="UP000660680">
    <property type="component" value="Unassembled WGS sequence"/>
</dbReference>
<reference evidence="9" key="1">
    <citation type="journal article" date="2014" name="Int. J. Syst. Evol. Microbiol.">
        <title>Complete genome sequence of Corynebacterium casei LMG S-19264T (=DSM 44701T), isolated from a smear-ripened cheese.</title>
        <authorList>
            <consortium name="US DOE Joint Genome Institute (JGI-PGF)"/>
            <person name="Walter F."/>
            <person name="Albersmeier A."/>
            <person name="Kalinowski J."/>
            <person name="Ruckert C."/>
        </authorList>
    </citation>
    <scope>NUCLEOTIDE SEQUENCE</scope>
    <source>
        <strain evidence="9">JCM 3276</strain>
    </source>
</reference>
<proteinExistence type="inferred from homology"/>
<keyword evidence="4 7" id="KW-0812">Transmembrane</keyword>
<dbReference type="AlphaFoldDB" id="A0A918GSI2"/>
<feature type="transmembrane region" description="Helical" evidence="7">
    <location>
        <begin position="294"/>
        <end position="320"/>
    </location>
</feature>
<dbReference type="CDD" id="cd06261">
    <property type="entry name" value="TM_PBP2"/>
    <property type="match status" value="1"/>
</dbReference>
<keyword evidence="5 7" id="KW-1133">Transmembrane helix</keyword>
<dbReference type="RefSeq" id="WP_189213914.1">
    <property type="nucleotide sequence ID" value="NZ_BMRB01000008.1"/>
</dbReference>
<dbReference type="InterPro" id="IPR045621">
    <property type="entry name" value="BPD_transp_1_N"/>
</dbReference>
<feature type="transmembrane region" description="Helical" evidence="7">
    <location>
        <begin position="109"/>
        <end position="134"/>
    </location>
</feature>
<sequence>MLLYVLRRLASAVSVVVATMFAGFGLFFLAPTDAAGAICGNNCSAERIAHIRASLGLDEPFLSQFGAYLTGVLVGRTYEAGGVVVECSAPCLGFSYQLNQPVTALIADALPVTVSIVAGAATVSLTVGVLTGAFAARRRGRVADRVAVAAALGLGSVPFFVVALISALYLAGTVLPRAEHIPISEDPLGWAAGLLAPWLTLGVVSAAAYTRHARAAMIESLGEDYIRTARAKGLSERRVVYRHGLRAAITPVATLFGMDVAFQLTGALFTEAIFGLPGLGVLTLRAFAVFDLPVLMGAVLVGATILVVMNLVVDIAYTVLDPRVRLT</sequence>
<reference evidence="9" key="2">
    <citation type="submission" date="2020-09" db="EMBL/GenBank/DDBJ databases">
        <authorList>
            <person name="Sun Q."/>
            <person name="Ohkuma M."/>
        </authorList>
    </citation>
    <scope>NUCLEOTIDE SEQUENCE</scope>
    <source>
        <strain evidence="9">JCM 3276</strain>
    </source>
</reference>
<gene>
    <name evidence="9" type="primary">oppB</name>
    <name evidence="9" type="ORF">GCM10010171_59420</name>
</gene>
<feature type="domain" description="ABC transmembrane type-1" evidence="8">
    <location>
        <begin position="110"/>
        <end position="317"/>
    </location>
</feature>
<keyword evidence="6 7" id="KW-0472">Membrane</keyword>
<dbReference type="EMBL" id="BMRB01000008">
    <property type="protein sequence ID" value="GGS56539.1"/>
    <property type="molecule type" value="Genomic_DNA"/>
</dbReference>